<reference evidence="1 2" key="1">
    <citation type="submission" date="2016-03" db="EMBL/GenBank/DDBJ databases">
        <title>EvidentialGene: Evidence-directed Construction of Genes on Genomes.</title>
        <authorList>
            <person name="Gilbert D.G."/>
            <person name="Choi J.-H."/>
            <person name="Mockaitis K."/>
            <person name="Colbourne J."/>
            <person name="Pfrender M."/>
        </authorList>
    </citation>
    <scope>NUCLEOTIDE SEQUENCE [LARGE SCALE GENOMIC DNA]</scope>
    <source>
        <strain evidence="1 2">Xinb3</strain>
        <tissue evidence="1">Complete organism</tissue>
    </source>
</reference>
<dbReference type="AlphaFoldDB" id="A0A164MCM0"/>
<dbReference type="Proteomes" id="UP000076858">
    <property type="component" value="Unassembled WGS sequence"/>
</dbReference>
<name>A0A164MCM0_9CRUS</name>
<evidence type="ECO:0000313" key="1">
    <source>
        <dbReference type="EMBL" id="KZS04937.1"/>
    </source>
</evidence>
<dbReference type="EMBL" id="LRGB01003024">
    <property type="protein sequence ID" value="KZS04937.1"/>
    <property type="molecule type" value="Genomic_DNA"/>
</dbReference>
<gene>
    <name evidence="1" type="ORF">APZ42_031892</name>
</gene>
<keyword evidence="2" id="KW-1185">Reference proteome</keyword>
<accession>A0A164MCM0</accession>
<comment type="caution">
    <text evidence="1">The sequence shown here is derived from an EMBL/GenBank/DDBJ whole genome shotgun (WGS) entry which is preliminary data.</text>
</comment>
<proteinExistence type="predicted"/>
<sequence length="87" mass="10759">MSYFKMDDWWFVNSQNFYRNNINSNIEKPSKYFFVKLVLCTETQWWIPWKNICKFNLRFLVNSILKVSFLLTAAWQHNLKIDGWWIV</sequence>
<protein>
    <submittedName>
        <fullName evidence="1">Uncharacterized protein</fullName>
    </submittedName>
</protein>
<evidence type="ECO:0000313" key="2">
    <source>
        <dbReference type="Proteomes" id="UP000076858"/>
    </source>
</evidence>
<organism evidence="1 2">
    <name type="scientific">Daphnia magna</name>
    <dbReference type="NCBI Taxonomy" id="35525"/>
    <lineage>
        <taxon>Eukaryota</taxon>
        <taxon>Metazoa</taxon>
        <taxon>Ecdysozoa</taxon>
        <taxon>Arthropoda</taxon>
        <taxon>Crustacea</taxon>
        <taxon>Branchiopoda</taxon>
        <taxon>Diplostraca</taxon>
        <taxon>Cladocera</taxon>
        <taxon>Anomopoda</taxon>
        <taxon>Daphniidae</taxon>
        <taxon>Daphnia</taxon>
    </lineage>
</organism>